<sequence>MKIWFLRWLLYNTIGAKSIFKATLTNPADVTSTNWCGYTIYSAYPLEIFSCTAENNPDLNFLMAGYIVDGDLPEMSNMDILTTIADHSVNVEELINNLNRYSGRFAAFLHDGSNVYCASDSC</sequence>
<evidence type="ECO:0000313" key="2">
    <source>
        <dbReference type="Proteomes" id="UP000325054"/>
    </source>
</evidence>
<protein>
    <submittedName>
        <fullName evidence="1">Uncharacterized protein</fullName>
    </submittedName>
</protein>
<dbReference type="AlphaFoldDB" id="A0A5D4TDZ7"/>
<dbReference type="EMBL" id="VTEW01000021">
    <property type="protein sequence ID" value="TYS73963.1"/>
    <property type="molecule type" value="Genomic_DNA"/>
</dbReference>
<gene>
    <name evidence="1" type="ORF">FZC80_19100</name>
</gene>
<proteinExistence type="predicted"/>
<comment type="caution">
    <text evidence="1">The sequence shown here is derived from an EMBL/GenBank/DDBJ whole genome shotgun (WGS) entry which is preliminary data.</text>
</comment>
<organism evidence="1 2">
    <name type="scientific">Rossellomorea aquimaris</name>
    <dbReference type="NCBI Taxonomy" id="189382"/>
    <lineage>
        <taxon>Bacteria</taxon>
        <taxon>Bacillati</taxon>
        <taxon>Bacillota</taxon>
        <taxon>Bacilli</taxon>
        <taxon>Bacillales</taxon>
        <taxon>Bacillaceae</taxon>
        <taxon>Rossellomorea</taxon>
    </lineage>
</organism>
<dbReference type="OrthoDB" id="9947271at2"/>
<dbReference type="Proteomes" id="UP000325054">
    <property type="component" value="Unassembled WGS sequence"/>
</dbReference>
<accession>A0A5D4TDZ7</accession>
<dbReference type="RefSeq" id="WP_148992845.1">
    <property type="nucleotide sequence ID" value="NZ_VTEW01000021.1"/>
</dbReference>
<evidence type="ECO:0000313" key="1">
    <source>
        <dbReference type="EMBL" id="TYS73963.1"/>
    </source>
</evidence>
<name>A0A5D4TDZ7_9BACI</name>
<reference evidence="1 2" key="1">
    <citation type="submission" date="2019-08" db="EMBL/GenBank/DDBJ databases">
        <title>Bacillus genomes from the desert of Cuatro Cienegas, Coahuila.</title>
        <authorList>
            <person name="Olmedo-Alvarez G."/>
        </authorList>
    </citation>
    <scope>NUCLEOTIDE SEQUENCE [LARGE SCALE GENOMIC DNA]</scope>
    <source>
        <strain evidence="1 2">CH451a_14T</strain>
    </source>
</reference>